<reference evidence="1 2" key="1">
    <citation type="journal article" date="2020" name="Microb. Ecol.">
        <title>Ecogenomics of the Marine Benthic Filamentous Cyanobacterium Adonisia.</title>
        <authorList>
            <person name="Walter J.M."/>
            <person name="Coutinho F.H."/>
            <person name="Leomil L."/>
            <person name="Hargreaves P.I."/>
            <person name="Campeao M.E."/>
            <person name="Vieira V.V."/>
            <person name="Silva B.S."/>
            <person name="Fistarol G.O."/>
            <person name="Salomon P.S."/>
            <person name="Sawabe T."/>
            <person name="Mino S."/>
            <person name="Hosokawa M."/>
            <person name="Miyashita H."/>
            <person name="Maruyama F."/>
            <person name="van Verk M.C."/>
            <person name="Dutilh B.E."/>
            <person name="Thompson C.C."/>
            <person name="Thompson F.L."/>
        </authorList>
    </citation>
    <scope>NUCLEOTIDE SEQUENCE [LARGE SCALE GENOMIC DNA]</scope>
    <source>
        <strain evidence="1 2">CCMR0082</strain>
    </source>
</reference>
<sequence>MLDQVIILQLFDEWLEQASEEQIKENCRTEGSLFFKFMAARGVDGRICYRIIKDATGYNPRWIWRDAPLAVIREALENYVYSQQGILAHEVEKGRTATPKESINIAKFFWRR</sequence>
<dbReference type="EMBL" id="QZCE01000002">
    <property type="protein sequence ID" value="NEZ66724.1"/>
    <property type="molecule type" value="Genomic_DNA"/>
</dbReference>
<protein>
    <submittedName>
        <fullName evidence="1">Uncharacterized protein</fullName>
    </submittedName>
</protein>
<dbReference type="RefSeq" id="WP_163669138.1">
    <property type="nucleotide sequence ID" value="NZ_QZCE01000002.1"/>
</dbReference>
<evidence type="ECO:0000313" key="2">
    <source>
        <dbReference type="Proteomes" id="UP000473574"/>
    </source>
</evidence>
<proteinExistence type="predicted"/>
<comment type="caution">
    <text evidence="1">The sequence shown here is derived from an EMBL/GenBank/DDBJ whole genome shotgun (WGS) entry which is preliminary data.</text>
</comment>
<name>A0A6M0SE44_9CYAN</name>
<evidence type="ECO:0000313" key="1">
    <source>
        <dbReference type="EMBL" id="NEZ66724.1"/>
    </source>
</evidence>
<gene>
    <name evidence="1" type="ORF">D0962_28870</name>
</gene>
<organism evidence="1 2">
    <name type="scientific">Adonisia turfae CCMR0082</name>
    <dbReference type="NCBI Taxonomy" id="2304604"/>
    <lineage>
        <taxon>Bacteria</taxon>
        <taxon>Bacillati</taxon>
        <taxon>Cyanobacteriota</taxon>
        <taxon>Adonisia</taxon>
        <taxon>Adonisia turfae</taxon>
    </lineage>
</organism>
<dbReference type="AlphaFoldDB" id="A0A6M0SE44"/>
<dbReference type="Proteomes" id="UP000473574">
    <property type="component" value="Unassembled WGS sequence"/>
</dbReference>
<accession>A0A6M0SE44</accession>